<keyword evidence="1" id="KW-0732">Signal</keyword>
<reference evidence="2 3" key="1">
    <citation type="journal article" date="2024" name="Int. J. Syst. Evol. Microbiol.">
        <title>Paenibacillus hexagrammi sp. nov., a novel bacterium isolated from the gut content of Hexagrammos agrammus.</title>
        <authorList>
            <person name="Jung H.K."/>
            <person name="Kim D.G."/>
            <person name="Zin H."/>
            <person name="Park J."/>
            <person name="Jung H."/>
            <person name="Kim Y.O."/>
            <person name="Kong H.J."/>
            <person name="Kim J.W."/>
            <person name="Kim Y.S."/>
        </authorList>
    </citation>
    <scope>NUCLEOTIDE SEQUENCE [LARGE SCALE GENOMIC DNA]</scope>
    <source>
        <strain evidence="2 3">YPD9-1</strain>
    </source>
</reference>
<dbReference type="Gene3D" id="1.50.10.10">
    <property type="match status" value="1"/>
</dbReference>
<evidence type="ECO:0000313" key="3">
    <source>
        <dbReference type="Proteomes" id="UP001649230"/>
    </source>
</evidence>
<accession>A0ABY3SRQ1</accession>
<evidence type="ECO:0000313" key="2">
    <source>
        <dbReference type="EMBL" id="UJF36090.1"/>
    </source>
</evidence>
<sequence>MLVHKSLMLGGLVVMLSLSGCQADGLFEKDSQWISSASYGSSTHVADHKDKLYRFITGRLSGSYGIYTNLQETGQSGEAASGHEVLSESAGVMMRYYALNGEQTKFDSEWALAKSTFNMNTGFSYRYSPLLHKHYTLNAAVDDLRIIRALYEADKAFQTDKYKAEFESFAARLYTYNVKDGYLYDFYDETYHTLNSFITLCYVDLKTLETLPIPTNKKDELVNKMTGIVTSGYLSDEFLFIKHGMIIILNPINPKTSIPWNPC</sequence>
<feature type="signal peptide" evidence="1">
    <location>
        <begin position="1"/>
        <end position="23"/>
    </location>
</feature>
<dbReference type="PROSITE" id="PS51257">
    <property type="entry name" value="PROKAR_LIPOPROTEIN"/>
    <property type="match status" value="1"/>
</dbReference>
<dbReference type="InterPro" id="IPR012341">
    <property type="entry name" value="6hp_glycosidase-like_sf"/>
</dbReference>
<dbReference type="InterPro" id="IPR008928">
    <property type="entry name" value="6-hairpin_glycosidase_sf"/>
</dbReference>
<feature type="chain" id="PRO_5047272180" evidence="1">
    <location>
        <begin position="24"/>
        <end position="263"/>
    </location>
</feature>
<dbReference type="RefSeq" id="WP_235122645.1">
    <property type="nucleotide sequence ID" value="NZ_CP090978.1"/>
</dbReference>
<dbReference type="EMBL" id="CP090978">
    <property type="protein sequence ID" value="UJF36090.1"/>
    <property type="molecule type" value="Genomic_DNA"/>
</dbReference>
<name>A0ABY3SRQ1_9BACL</name>
<organism evidence="2 3">
    <name type="scientific">Paenibacillus hexagrammi</name>
    <dbReference type="NCBI Taxonomy" id="2908839"/>
    <lineage>
        <taxon>Bacteria</taxon>
        <taxon>Bacillati</taxon>
        <taxon>Bacillota</taxon>
        <taxon>Bacilli</taxon>
        <taxon>Bacillales</taxon>
        <taxon>Paenibacillaceae</taxon>
        <taxon>Paenibacillus</taxon>
    </lineage>
</organism>
<protein>
    <submittedName>
        <fullName evidence="2">Uncharacterized protein</fullName>
    </submittedName>
</protein>
<dbReference type="Proteomes" id="UP001649230">
    <property type="component" value="Chromosome"/>
</dbReference>
<gene>
    <name evidence="2" type="ORF">L0M14_14045</name>
</gene>
<dbReference type="SUPFAM" id="SSF48208">
    <property type="entry name" value="Six-hairpin glycosidases"/>
    <property type="match status" value="1"/>
</dbReference>
<keyword evidence="3" id="KW-1185">Reference proteome</keyword>
<proteinExistence type="predicted"/>
<evidence type="ECO:0000256" key="1">
    <source>
        <dbReference type="SAM" id="SignalP"/>
    </source>
</evidence>